<evidence type="ECO:0000256" key="2">
    <source>
        <dbReference type="ARBA" id="ARBA00022729"/>
    </source>
</evidence>
<dbReference type="RefSeq" id="WP_206722279.1">
    <property type="nucleotide sequence ID" value="NZ_CP071090.1"/>
</dbReference>
<dbReference type="EMBL" id="CP071090">
    <property type="protein sequence ID" value="QSQ20699.1"/>
    <property type="molecule type" value="Genomic_DNA"/>
</dbReference>
<reference evidence="5 6" key="1">
    <citation type="submission" date="2021-02" db="EMBL/GenBank/DDBJ databases">
        <title>De Novo genome assembly of isolated myxobacteria.</title>
        <authorList>
            <person name="Stevens D.C."/>
        </authorList>
    </citation>
    <scope>NUCLEOTIDE SEQUENCE [LARGE SCALE GENOMIC DNA]</scope>
    <source>
        <strain evidence="6">SCPEA02</strain>
    </source>
</reference>
<feature type="chain" id="PRO_5046877562" evidence="4">
    <location>
        <begin position="23"/>
        <end position="499"/>
    </location>
</feature>
<proteinExistence type="predicted"/>
<gene>
    <name evidence="5" type="ORF">JY651_36525</name>
</gene>
<keyword evidence="6" id="KW-1185">Reference proteome</keyword>
<keyword evidence="3" id="KW-0378">Hydrolase</keyword>
<name>A0ABX7NPA7_9BACT</name>
<dbReference type="PANTHER" id="PTHR11010">
    <property type="entry name" value="PROTEASE S28 PRO-X CARBOXYPEPTIDASE-RELATED"/>
    <property type="match status" value="1"/>
</dbReference>
<keyword evidence="1" id="KW-0645">Protease</keyword>
<sequence length="499" mass="54602">MQKLIRRPFIALGCALALGLQACGGDASLPVGEAPPSPDIAAASTPLDAPVSRAALDGETDILAALQAIPGLTVVREGTTPLPGARFFILSYDQPVDHHHPEGARFQQRLTLLHVSTQAPMVLASTGYGISTSSSRTEPTFLLGANQLRVEHRFFGPSTPVPATWEHLTLGQAAADHHRIVTAFKALYSGKWVSTGASKGGMTSIYHRALYPNDVDATVAYVAPNSYGPQDPRYINFLSRVGDEACRQRIRDFQRDALSRRDELVPAMSLAAAAQGLTFDFLGMDKAFEFILLELPFAFWQYGSAELCPFIPTPGAPAEEVVWAMDGIVGLYGFADDSIYYYAPYYFQAGTQLGSYRSDERHLRGLLHYPRQYAPASLVPFSLEPYGFDHFAMPLVAAWVKTRGERILLVYGENDPWSTNAFEVRERNDSFRFFVPGGNHGSSISSLPDAERALAMEKLTTWAGLSSAKARASLAASVPATQEELAEMVRERRRGPPRE</sequence>
<dbReference type="InterPro" id="IPR029058">
    <property type="entry name" value="AB_hydrolase_fold"/>
</dbReference>
<evidence type="ECO:0000313" key="5">
    <source>
        <dbReference type="EMBL" id="QSQ20699.1"/>
    </source>
</evidence>
<dbReference type="Proteomes" id="UP000662747">
    <property type="component" value="Chromosome"/>
</dbReference>
<dbReference type="SUPFAM" id="SSF53474">
    <property type="entry name" value="alpha/beta-Hydrolases"/>
    <property type="match status" value="1"/>
</dbReference>
<organism evidence="5 6">
    <name type="scientific">Pyxidicoccus parkwayensis</name>
    <dbReference type="NCBI Taxonomy" id="2813578"/>
    <lineage>
        <taxon>Bacteria</taxon>
        <taxon>Pseudomonadati</taxon>
        <taxon>Myxococcota</taxon>
        <taxon>Myxococcia</taxon>
        <taxon>Myxococcales</taxon>
        <taxon>Cystobacterineae</taxon>
        <taxon>Myxococcaceae</taxon>
        <taxon>Pyxidicoccus</taxon>
    </lineage>
</organism>
<dbReference type="Gene3D" id="3.40.50.1820">
    <property type="entry name" value="alpha/beta hydrolase"/>
    <property type="match status" value="1"/>
</dbReference>
<dbReference type="Pfam" id="PF05576">
    <property type="entry name" value="Peptidase_S37"/>
    <property type="match status" value="1"/>
</dbReference>
<dbReference type="PANTHER" id="PTHR11010:SF38">
    <property type="entry name" value="LYSOSOMAL PRO-X CARBOXYPEPTIDASE"/>
    <property type="match status" value="1"/>
</dbReference>
<dbReference type="InterPro" id="IPR008761">
    <property type="entry name" value="Peptidase_S37"/>
</dbReference>
<protein>
    <submittedName>
        <fullName evidence="5">Uncharacterized protein</fullName>
    </submittedName>
</protein>
<feature type="signal peptide" evidence="4">
    <location>
        <begin position="1"/>
        <end position="22"/>
    </location>
</feature>
<evidence type="ECO:0000313" key="6">
    <source>
        <dbReference type="Proteomes" id="UP000662747"/>
    </source>
</evidence>
<dbReference type="PROSITE" id="PS51257">
    <property type="entry name" value="PROKAR_LIPOPROTEIN"/>
    <property type="match status" value="1"/>
</dbReference>
<accession>A0ABX7NPA7</accession>
<keyword evidence="2 4" id="KW-0732">Signal</keyword>
<evidence type="ECO:0000256" key="4">
    <source>
        <dbReference type="SAM" id="SignalP"/>
    </source>
</evidence>
<evidence type="ECO:0000256" key="1">
    <source>
        <dbReference type="ARBA" id="ARBA00022670"/>
    </source>
</evidence>
<evidence type="ECO:0000256" key="3">
    <source>
        <dbReference type="ARBA" id="ARBA00022801"/>
    </source>
</evidence>